<dbReference type="InterPro" id="IPR055274">
    <property type="entry name" value="SWO1"/>
</dbReference>
<evidence type="ECO:0000256" key="1">
    <source>
        <dbReference type="SAM" id="MobiDB-lite"/>
    </source>
</evidence>
<reference evidence="2 3" key="1">
    <citation type="submission" date="2024-01" db="EMBL/GenBank/DDBJ databases">
        <title>The genomes of 5 underutilized Papilionoideae crops provide insights into root nodulation and disease resistanc.</title>
        <authorList>
            <person name="Jiang F."/>
        </authorList>
    </citation>
    <scope>NUCLEOTIDE SEQUENCE [LARGE SCALE GENOMIC DNA]</scope>
    <source>
        <strain evidence="2">LVBAO_FW01</strain>
        <tissue evidence="2">Leaves</tissue>
    </source>
</reference>
<evidence type="ECO:0000313" key="2">
    <source>
        <dbReference type="EMBL" id="KAK7328975.1"/>
    </source>
</evidence>
<dbReference type="PANTHER" id="PTHR48429">
    <property type="entry name" value="AGENET DOMAIN-CONTAINING PROTEIN"/>
    <property type="match status" value="1"/>
</dbReference>
<protein>
    <submittedName>
        <fullName evidence="2">Uncharacterized protein</fullName>
    </submittedName>
</protein>
<dbReference type="Proteomes" id="UP001367508">
    <property type="component" value="Unassembled WGS sequence"/>
</dbReference>
<dbReference type="PANTHER" id="PTHR48429:SF1">
    <property type="entry name" value="AGENET DOMAIN-CONTAINING PROTEIN"/>
    <property type="match status" value="1"/>
</dbReference>
<organism evidence="2 3">
    <name type="scientific">Canavalia gladiata</name>
    <name type="common">Sword bean</name>
    <name type="synonym">Dolichos gladiatus</name>
    <dbReference type="NCBI Taxonomy" id="3824"/>
    <lineage>
        <taxon>Eukaryota</taxon>
        <taxon>Viridiplantae</taxon>
        <taxon>Streptophyta</taxon>
        <taxon>Embryophyta</taxon>
        <taxon>Tracheophyta</taxon>
        <taxon>Spermatophyta</taxon>
        <taxon>Magnoliopsida</taxon>
        <taxon>eudicotyledons</taxon>
        <taxon>Gunneridae</taxon>
        <taxon>Pentapetalae</taxon>
        <taxon>rosids</taxon>
        <taxon>fabids</taxon>
        <taxon>Fabales</taxon>
        <taxon>Fabaceae</taxon>
        <taxon>Papilionoideae</taxon>
        <taxon>50 kb inversion clade</taxon>
        <taxon>NPAAA clade</taxon>
        <taxon>indigoferoid/millettioid clade</taxon>
        <taxon>Phaseoleae</taxon>
        <taxon>Canavalia</taxon>
    </lineage>
</organism>
<sequence length="336" mass="37166">MDEENGEELGVAKNYFLRRLKFRERRSEDPWKRRGTYLQFSHQIKEREKKARLVETSIGFLKHISLASHMCQVQAIWKFQSNGKLATRLRGQTNSYFGAWVGYCVTSNAALQAKLMADEALLSSTTLASILKGANGANSPSSIIVAAKEAVKRRVEATSAATKRVENMDAIVRAVELAAEAVSQARKIVTMGDPLSLSDLVETGPEGCWKATRESSQQVGLLKDITRDVLNIDNVRDIPETSHIHNQDISSGDISASTKINGKNSRGPKGCKVSDLVKLVDVVLGSEPEIQSPSFTVSQGFENLEENNIKEGPLVKVFKDGEGKPWRRFVLYPITF</sequence>
<comment type="caution">
    <text evidence="2">The sequence shown here is derived from an EMBL/GenBank/DDBJ whole genome shotgun (WGS) entry which is preliminary data.</text>
</comment>
<accession>A0AAN9L3W2</accession>
<dbReference type="EMBL" id="JAYMYQ010000005">
    <property type="protein sequence ID" value="KAK7328975.1"/>
    <property type="molecule type" value="Genomic_DNA"/>
</dbReference>
<evidence type="ECO:0000313" key="3">
    <source>
        <dbReference type="Proteomes" id="UP001367508"/>
    </source>
</evidence>
<feature type="compositionally biased region" description="Polar residues" evidence="1">
    <location>
        <begin position="247"/>
        <end position="264"/>
    </location>
</feature>
<dbReference type="AlphaFoldDB" id="A0AAN9L3W2"/>
<proteinExistence type="predicted"/>
<name>A0AAN9L3W2_CANGL</name>
<feature type="region of interest" description="Disordered" evidence="1">
    <location>
        <begin position="243"/>
        <end position="268"/>
    </location>
</feature>
<keyword evidence="3" id="KW-1185">Reference proteome</keyword>
<gene>
    <name evidence="2" type="ORF">VNO77_23116</name>
</gene>